<dbReference type="Proteomes" id="UP000258379">
    <property type="component" value="Unassembled WGS sequence"/>
</dbReference>
<gene>
    <name evidence="1" type="ORF">CG405_04480</name>
</gene>
<proteinExistence type="predicted"/>
<sequence>ASRSPNHVIAADRGIGVAVMTNKCGTAFPLILRNSVSRCSTPNLCCSSIITSARFVGLKLAEKAACVATIIAGSPLATFASALRLLASFIPPVMSVISTF</sequence>
<accession>A0A3E2CBE6</accession>
<evidence type="ECO:0000313" key="2">
    <source>
        <dbReference type="Proteomes" id="UP000258379"/>
    </source>
</evidence>
<dbReference type="EMBL" id="NNRU01000003">
    <property type="protein sequence ID" value="RFT29026.1"/>
    <property type="molecule type" value="Genomic_DNA"/>
</dbReference>
<dbReference type="AlphaFoldDB" id="A0A3E2CBE6"/>
<feature type="non-terminal residue" evidence="1">
    <location>
        <position position="100"/>
    </location>
</feature>
<reference evidence="1 2" key="1">
    <citation type="submission" date="2017-07" db="EMBL/GenBank/DDBJ databases">
        <title>A comparative genomics approach to explaining the enigmatic role of Gardnerella vaginalis in the vaginal microbiome.</title>
        <authorList>
            <person name="Vancuren S.J."/>
            <person name="Hill J.E."/>
        </authorList>
    </citation>
    <scope>NUCLEOTIDE SEQUENCE [LARGE SCALE GENOMIC DNA]</scope>
    <source>
        <strain evidence="1 2">WP023</strain>
    </source>
</reference>
<organism evidence="1 2">
    <name type="scientific">Gardnerella vaginalis</name>
    <dbReference type="NCBI Taxonomy" id="2702"/>
    <lineage>
        <taxon>Bacteria</taxon>
        <taxon>Bacillati</taxon>
        <taxon>Actinomycetota</taxon>
        <taxon>Actinomycetes</taxon>
        <taxon>Bifidobacteriales</taxon>
        <taxon>Bifidobacteriaceae</taxon>
        <taxon>Gardnerella</taxon>
    </lineage>
</organism>
<name>A0A3E2CBE6_GARVA</name>
<protein>
    <submittedName>
        <fullName evidence="1">Uncharacterized protein</fullName>
    </submittedName>
</protein>
<feature type="non-terminal residue" evidence="1">
    <location>
        <position position="1"/>
    </location>
</feature>
<evidence type="ECO:0000313" key="1">
    <source>
        <dbReference type="EMBL" id="RFT29026.1"/>
    </source>
</evidence>
<comment type="caution">
    <text evidence="1">The sequence shown here is derived from an EMBL/GenBank/DDBJ whole genome shotgun (WGS) entry which is preliminary data.</text>
</comment>